<keyword evidence="9" id="KW-1185">Reference proteome</keyword>
<name>A0A380CLE8_SPOPA</name>
<evidence type="ECO:0000256" key="3">
    <source>
        <dbReference type="ARBA" id="ARBA00022691"/>
    </source>
</evidence>
<keyword evidence="1 5" id="KW-0489">Methyltransferase</keyword>
<dbReference type="InterPro" id="IPR018117">
    <property type="entry name" value="C5_DNA_meth_AS"/>
</dbReference>
<dbReference type="PROSITE" id="PS51679">
    <property type="entry name" value="SAM_MT_C5"/>
    <property type="match status" value="1"/>
</dbReference>
<keyword evidence="2 5" id="KW-0808">Transferase</keyword>
<feature type="active site" evidence="5">
    <location>
        <position position="88"/>
    </location>
</feature>
<evidence type="ECO:0000256" key="4">
    <source>
        <dbReference type="ARBA" id="ARBA00022747"/>
    </source>
</evidence>
<evidence type="ECO:0000256" key="1">
    <source>
        <dbReference type="ARBA" id="ARBA00022603"/>
    </source>
</evidence>
<dbReference type="RefSeq" id="WP_115363757.1">
    <property type="nucleotide sequence ID" value="NZ_CP038012.1"/>
</dbReference>
<protein>
    <recommendedName>
        <fullName evidence="7">Cytosine-specific methyltransferase</fullName>
        <ecNumber evidence="7">2.1.1.37</ecNumber>
    </recommendedName>
</protein>
<dbReference type="AlphaFoldDB" id="A0A380CLE8"/>
<dbReference type="OrthoDB" id="9813719at2"/>
<evidence type="ECO:0000256" key="7">
    <source>
        <dbReference type="RuleBase" id="RU000417"/>
    </source>
</evidence>
<sequence>MKNDNTLHVMELFAGVGGFRLGLEKANPFLFDITWANQWEPSRKAQDAFECYTRNFQSGVHSNEDIATISNETFEQYSPDLVVGGFPCQDYSVARTLSGEQGIQGKKGVLFWEIKRVLESTHPKYVLLENVDRLLKSPSAQRGRDFAVMLTTFRDLGYTVEWRVINAAEYGFAQRRRRVFIFAYKNGISFSDSQNEFNNEEIVFKEGFFAKPFPIKDEPFKNRVDSVKLPKDIVDVSDNFSFNFHTAGIMRNGKIYTVHADPVITKPTPLGDILLDEELVDEKYYLSPEVEEKFKYLRGPKKIERTSASGHKYVFSEGGMSPTDLLDMPGRTMLTSEGSTNRSTHIVEVNGRKRLLAPIECERLNGFPDDWTKGMTDRMRYFCMGNALVVGLIEIMGNRIAEIEDIHTPSEVQIALPLS</sequence>
<dbReference type="PRINTS" id="PR00105">
    <property type="entry name" value="C5METTRFRASE"/>
</dbReference>
<reference evidence="8 9" key="1">
    <citation type="submission" date="2018-06" db="EMBL/GenBank/DDBJ databases">
        <authorList>
            <consortium name="Pathogen Informatics"/>
            <person name="Doyle S."/>
        </authorList>
    </citation>
    <scope>NUCLEOTIDE SEQUENCE [LARGE SCALE GENOMIC DNA]</scope>
    <source>
        <strain evidence="9">ATCC 11859 / DSM 33 / NCIB 8841 / NCTC 4822</strain>
    </source>
</reference>
<dbReference type="InterPro" id="IPR031303">
    <property type="entry name" value="C5_meth_CS"/>
</dbReference>
<keyword evidence="3 5" id="KW-0949">S-adenosyl-L-methionine</keyword>
<evidence type="ECO:0000256" key="5">
    <source>
        <dbReference type="PROSITE-ProRule" id="PRU01016"/>
    </source>
</evidence>
<dbReference type="SUPFAM" id="SSF53335">
    <property type="entry name" value="S-adenosyl-L-methionine-dependent methyltransferases"/>
    <property type="match status" value="1"/>
</dbReference>
<dbReference type="PANTHER" id="PTHR46098">
    <property type="entry name" value="TRNA (CYTOSINE(38)-C(5))-METHYLTRANSFERASE"/>
    <property type="match status" value="1"/>
</dbReference>
<comment type="similarity">
    <text evidence="5 6">Belongs to the class I-like SAM-binding methyltransferase superfamily. C5-methyltransferase family.</text>
</comment>
<dbReference type="InterPro" id="IPR001525">
    <property type="entry name" value="C5_MeTfrase"/>
</dbReference>
<dbReference type="REBASE" id="414682">
    <property type="entry name" value="M.Spa4822I"/>
</dbReference>
<dbReference type="PROSITE" id="PS00094">
    <property type="entry name" value="C5_MTASE_1"/>
    <property type="match status" value="1"/>
</dbReference>
<evidence type="ECO:0000313" key="8">
    <source>
        <dbReference type="EMBL" id="SUJ21923.1"/>
    </source>
</evidence>
<proteinExistence type="inferred from homology"/>
<dbReference type="NCBIfam" id="TIGR00675">
    <property type="entry name" value="dcm"/>
    <property type="match status" value="1"/>
</dbReference>
<organism evidence="8 9">
    <name type="scientific">Sporosarcina pasteurii</name>
    <name type="common">Bacillus pasteurii</name>
    <dbReference type="NCBI Taxonomy" id="1474"/>
    <lineage>
        <taxon>Bacteria</taxon>
        <taxon>Bacillati</taxon>
        <taxon>Bacillota</taxon>
        <taxon>Bacilli</taxon>
        <taxon>Bacillales</taxon>
        <taxon>Caryophanaceae</taxon>
        <taxon>Sporosarcina</taxon>
    </lineage>
</organism>
<dbReference type="GO" id="GO:0032259">
    <property type="term" value="P:methylation"/>
    <property type="evidence" value="ECO:0007669"/>
    <property type="project" value="UniProtKB-KW"/>
</dbReference>
<evidence type="ECO:0000313" key="9">
    <source>
        <dbReference type="Proteomes" id="UP000254519"/>
    </source>
</evidence>
<dbReference type="EMBL" id="UGYZ01000002">
    <property type="protein sequence ID" value="SUJ21923.1"/>
    <property type="molecule type" value="Genomic_DNA"/>
</dbReference>
<keyword evidence="4" id="KW-0680">Restriction system</keyword>
<dbReference type="PANTHER" id="PTHR46098:SF1">
    <property type="entry name" value="TRNA (CYTOSINE(38)-C(5))-METHYLTRANSFERASE"/>
    <property type="match status" value="1"/>
</dbReference>
<dbReference type="Gene3D" id="3.90.120.10">
    <property type="entry name" value="DNA Methylase, subunit A, domain 2"/>
    <property type="match status" value="1"/>
</dbReference>
<dbReference type="Pfam" id="PF00145">
    <property type="entry name" value="DNA_methylase"/>
    <property type="match status" value="1"/>
</dbReference>
<dbReference type="Proteomes" id="UP000254519">
    <property type="component" value="Unassembled WGS sequence"/>
</dbReference>
<dbReference type="GO" id="GO:0009307">
    <property type="term" value="P:DNA restriction-modification system"/>
    <property type="evidence" value="ECO:0007669"/>
    <property type="project" value="UniProtKB-KW"/>
</dbReference>
<accession>A0A380CLE8</accession>
<dbReference type="InterPro" id="IPR050750">
    <property type="entry name" value="C5-MTase"/>
</dbReference>
<evidence type="ECO:0000256" key="2">
    <source>
        <dbReference type="ARBA" id="ARBA00022679"/>
    </source>
</evidence>
<comment type="catalytic activity">
    <reaction evidence="7">
        <text>a 2'-deoxycytidine in DNA + S-adenosyl-L-methionine = a 5-methyl-2'-deoxycytidine in DNA + S-adenosyl-L-homocysteine + H(+)</text>
        <dbReference type="Rhea" id="RHEA:13681"/>
        <dbReference type="Rhea" id="RHEA-COMP:11369"/>
        <dbReference type="Rhea" id="RHEA-COMP:11370"/>
        <dbReference type="ChEBI" id="CHEBI:15378"/>
        <dbReference type="ChEBI" id="CHEBI:57856"/>
        <dbReference type="ChEBI" id="CHEBI:59789"/>
        <dbReference type="ChEBI" id="CHEBI:85452"/>
        <dbReference type="ChEBI" id="CHEBI:85454"/>
        <dbReference type="EC" id="2.1.1.37"/>
    </reaction>
</comment>
<dbReference type="PROSITE" id="PS00095">
    <property type="entry name" value="C5_MTASE_2"/>
    <property type="match status" value="1"/>
</dbReference>
<gene>
    <name evidence="8" type="primary">banIM</name>
    <name evidence="8" type="ORF">NCTC4822_03219</name>
</gene>
<dbReference type="Gene3D" id="3.40.50.150">
    <property type="entry name" value="Vaccinia Virus protein VP39"/>
    <property type="match status" value="1"/>
</dbReference>
<dbReference type="GO" id="GO:0003886">
    <property type="term" value="F:DNA (cytosine-5-)-methyltransferase activity"/>
    <property type="evidence" value="ECO:0007669"/>
    <property type="project" value="UniProtKB-EC"/>
</dbReference>
<dbReference type="EC" id="2.1.1.37" evidence="7"/>
<dbReference type="InterPro" id="IPR029063">
    <property type="entry name" value="SAM-dependent_MTases_sf"/>
</dbReference>
<evidence type="ECO:0000256" key="6">
    <source>
        <dbReference type="RuleBase" id="RU000416"/>
    </source>
</evidence>